<accession>A0A1G9APK0</accession>
<name>A0A1G9APK0_9BACL</name>
<keyword evidence="2" id="KW-1185">Reference proteome</keyword>
<dbReference type="RefSeq" id="WP_244157820.1">
    <property type="nucleotide sequence ID" value="NZ_CBCSKY010000037.1"/>
</dbReference>
<evidence type="ECO:0000313" key="1">
    <source>
        <dbReference type="EMBL" id="SDK28510.1"/>
    </source>
</evidence>
<organism evidence="1 2">
    <name type="scientific">Paenibacillus typhae</name>
    <dbReference type="NCBI Taxonomy" id="1174501"/>
    <lineage>
        <taxon>Bacteria</taxon>
        <taxon>Bacillati</taxon>
        <taxon>Bacillota</taxon>
        <taxon>Bacilli</taxon>
        <taxon>Bacillales</taxon>
        <taxon>Paenibacillaceae</taxon>
        <taxon>Paenibacillus</taxon>
    </lineage>
</organism>
<reference evidence="2" key="1">
    <citation type="submission" date="2016-10" db="EMBL/GenBank/DDBJ databases">
        <authorList>
            <person name="Varghese N."/>
            <person name="Submissions S."/>
        </authorList>
    </citation>
    <scope>NUCLEOTIDE SEQUENCE [LARGE SCALE GENOMIC DNA]</scope>
    <source>
        <strain evidence="2">CGMCC 1.11012</strain>
    </source>
</reference>
<evidence type="ECO:0000313" key="2">
    <source>
        <dbReference type="Proteomes" id="UP000199050"/>
    </source>
</evidence>
<dbReference type="STRING" id="1174501.SAMN05216192_13714"/>
<dbReference type="AlphaFoldDB" id="A0A1G9APK0"/>
<dbReference type="SUPFAM" id="SSF55729">
    <property type="entry name" value="Acyl-CoA N-acyltransferases (Nat)"/>
    <property type="match status" value="1"/>
</dbReference>
<dbReference type="EMBL" id="FNDX01000037">
    <property type="protein sequence ID" value="SDK28510.1"/>
    <property type="molecule type" value="Genomic_DNA"/>
</dbReference>
<evidence type="ECO:0008006" key="3">
    <source>
        <dbReference type="Google" id="ProtNLM"/>
    </source>
</evidence>
<dbReference type="InterPro" id="IPR016181">
    <property type="entry name" value="Acyl_CoA_acyltransferase"/>
</dbReference>
<gene>
    <name evidence="1" type="ORF">SAMN05216192_13714</name>
</gene>
<proteinExistence type="predicted"/>
<sequence>MTDGLRVSLQLYEDKFHEQLLAFQLPPEQAQFTALPAESLPEALRAPDKLAVVITGEEQAAGFFILHTGARIAEFYSNYSEAALVRAFLVNSPCQGRGIAKSCYGFAAGFCPYPTPASS</sequence>
<protein>
    <recommendedName>
        <fullName evidence="3">N-acetyltransferase domain-containing protein</fullName>
    </recommendedName>
</protein>
<dbReference type="Proteomes" id="UP000199050">
    <property type="component" value="Unassembled WGS sequence"/>
</dbReference>